<evidence type="ECO:0000256" key="3">
    <source>
        <dbReference type="ARBA" id="ARBA00023242"/>
    </source>
</evidence>
<dbReference type="InterPro" id="IPR021718">
    <property type="entry name" value="CPSF73-100_C"/>
</dbReference>
<dbReference type="SMART" id="SM01098">
    <property type="entry name" value="CPSF73-100_C"/>
    <property type="match status" value="1"/>
</dbReference>
<organism evidence="5 6">
    <name type="scientific">Saccharomyces mikatae IFO 1815</name>
    <dbReference type="NCBI Taxonomy" id="226126"/>
    <lineage>
        <taxon>Eukaryota</taxon>
        <taxon>Fungi</taxon>
        <taxon>Dikarya</taxon>
        <taxon>Ascomycota</taxon>
        <taxon>Saccharomycotina</taxon>
        <taxon>Saccharomycetes</taxon>
        <taxon>Saccharomycetales</taxon>
        <taxon>Saccharomycetaceae</taxon>
        <taxon>Saccharomyces</taxon>
    </lineage>
</organism>
<proteinExistence type="predicted"/>
<dbReference type="Pfam" id="PF11718">
    <property type="entry name" value="CPSF73-100_C"/>
    <property type="match status" value="1"/>
</dbReference>
<reference evidence="5" key="1">
    <citation type="submission" date="2022-10" db="EMBL/GenBank/DDBJ databases">
        <authorList>
            <person name="Byrne P K."/>
        </authorList>
    </citation>
    <scope>NUCLEOTIDE SEQUENCE</scope>
    <source>
        <strain evidence="5">IFO1815</strain>
    </source>
</reference>
<keyword evidence="3" id="KW-0539">Nucleus</keyword>
<keyword evidence="6" id="KW-1185">Reference proteome</keyword>
<gene>
    <name evidence="5" type="primary">SMKI15G3240</name>
    <name evidence="5" type="ORF">SMKI_15G3240</name>
</gene>
<sequence>MKKDLHKERTQRTIKLNNNQGDEADDLYLHIIQMFGCIQKTTAEDATKLLVLGDVEVEISIGSILIEWTKNSMVSETIANSILIMIIGLNTSEKNVLSESRLKERSDDAWRAQELQNLLQEQFGNSFSVDEKDEKKENAKNGSVTIGKSKAIIDFSTMKLVDCNSNPLKGRVESILDIGKKLTTPLC</sequence>
<evidence type="ECO:0000313" key="6">
    <source>
        <dbReference type="Proteomes" id="UP001161438"/>
    </source>
</evidence>
<evidence type="ECO:0000259" key="4">
    <source>
        <dbReference type="SMART" id="SM01098"/>
    </source>
</evidence>
<accession>A0AA35IT84</accession>
<dbReference type="RefSeq" id="XP_056079597.1">
    <property type="nucleotide sequence ID" value="XM_056225817.1"/>
</dbReference>
<comment type="subcellular location">
    <subcellularLocation>
        <location evidence="1">Nucleus</location>
    </subcellularLocation>
</comment>
<evidence type="ECO:0000313" key="5">
    <source>
        <dbReference type="EMBL" id="CAI4036477.1"/>
    </source>
</evidence>
<dbReference type="AlphaFoldDB" id="A0AA35IT84"/>
<keyword evidence="2" id="KW-0507">mRNA processing</keyword>
<dbReference type="GeneID" id="80921385"/>
<dbReference type="EMBL" id="OX365771">
    <property type="protein sequence ID" value="CAI4036477.1"/>
    <property type="molecule type" value="Genomic_DNA"/>
</dbReference>
<dbReference type="Proteomes" id="UP001161438">
    <property type="component" value="Chromosome 15"/>
</dbReference>
<feature type="domain" description="Pre-mRNA 3'-end-processing endonuclease polyadenylation factor C-term" evidence="4">
    <location>
        <begin position="2"/>
        <end position="186"/>
    </location>
</feature>
<evidence type="ECO:0000256" key="2">
    <source>
        <dbReference type="ARBA" id="ARBA00022664"/>
    </source>
</evidence>
<dbReference type="GO" id="GO:0006397">
    <property type="term" value="P:mRNA processing"/>
    <property type="evidence" value="ECO:0007669"/>
    <property type="project" value="UniProtKB-KW"/>
</dbReference>
<evidence type="ECO:0000256" key="1">
    <source>
        <dbReference type="ARBA" id="ARBA00004123"/>
    </source>
</evidence>
<name>A0AA35IT84_SACMI</name>
<dbReference type="GO" id="GO:0005634">
    <property type="term" value="C:nucleus"/>
    <property type="evidence" value="ECO:0007669"/>
    <property type="project" value="UniProtKB-SubCell"/>
</dbReference>
<protein>
    <recommendedName>
        <fullName evidence="4">Pre-mRNA 3'-end-processing endonuclease polyadenylation factor C-term domain-containing protein</fullName>
    </recommendedName>
</protein>